<evidence type="ECO:0000313" key="13">
    <source>
        <dbReference type="Proteomes" id="UP000195221"/>
    </source>
</evidence>
<dbReference type="EC" id="4.2.1.10" evidence="5 7"/>
<dbReference type="PANTHER" id="PTHR21272">
    <property type="entry name" value="CATABOLIC 3-DEHYDROQUINASE"/>
    <property type="match status" value="1"/>
</dbReference>
<dbReference type="GO" id="GO:0003855">
    <property type="term" value="F:3-dehydroquinate dehydratase activity"/>
    <property type="evidence" value="ECO:0007669"/>
    <property type="project" value="UniProtKB-UniRule"/>
</dbReference>
<evidence type="ECO:0000256" key="3">
    <source>
        <dbReference type="ARBA" id="ARBA00011037"/>
    </source>
</evidence>
<dbReference type="SUPFAM" id="SSF52304">
    <property type="entry name" value="Type II 3-dehydroquinate dehydratase"/>
    <property type="match status" value="1"/>
</dbReference>
<evidence type="ECO:0000256" key="2">
    <source>
        <dbReference type="ARBA" id="ARBA00004902"/>
    </source>
</evidence>
<dbReference type="UniPathway" id="UPA00053">
    <property type="reaction ID" value="UER00086"/>
</dbReference>
<comment type="subunit">
    <text evidence="4 7">Homododecamer.</text>
</comment>
<gene>
    <name evidence="7" type="primary">aroQ</name>
    <name evidence="11" type="ORF">PAMC26510_13945</name>
    <name evidence="10" type="ORF">PAMC26577_26495</name>
</gene>
<dbReference type="EMBL" id="NBTY01000073">
    <property type="protein sequence ID" value="OTP75539.1"/>
    <property type="molecule type" value="Genomic_DNA"/>
</dbReference>
<dbReference type="GO" id="GO:0008652">
    <property type="term" value="P:amino acid biosynthetic process"/>
    <property type="evidence" value="ECO:0007669"/>
    <property type="project" value="UniProtKB-KW"/>
</dbReference>
<reference evidence="11 12" key="1">
    <citation type="submission" date="2017-03" db="EMBL/GenBank/DDBJ databases">
        <title>Genome analysis of strain PAMC 26510.</title>
        <authorList>
            <person name="Oh H.-M."/>
            <person name="Yang J.-A."/>
        </authorList>
    </citation>
    <scope>NUCLEOTIDE SEQUENCE [LARGE SCALE GENOMIC DNA]</scope>
    <source>
        <strain evidence="11 12">PAMC 26510</strain>
    </source>
</reference>
<evidence type="ECO:0000256" key="5">
    <source>
        <dbReference type="ARBA" id="ARBA00012060"/>
    </source>
</evidence>
<dbReference type="GO" id="GO:0009423">
    <property type="term" value="P:chorismate biosynthetic process"/>
    <property type="evidence" value="ECO:0007669"/>
    <property type="project" value="UniProtKB-UniRule"/>
</dbReference>
<feature type="binding site" evidence="7">
    <location>
        <position position="90"/>
    </location>
    <ligand>
        <name>substrate</name>
    </ligand>
</feature>
<dbReference type="GO" id="GO:0009073">
    <property type="term" value="P:aromatic amino acid family biosynthetic process"/>
    <property type="evidence" value="ECO:0007669"/>
    <property type="project" value="UniProtKB-KW"/>
</dbReference>
<evidence type="ECO:0000256" key="1">
    <source>
        <dbReference type="ARBA" id="ARBA00001864"/>
    </source>
</evidence>
<comment type="caution">
    <text evidence="11">The sequence shown here is derived from an EMBL/GenBank/DDBJ whole genome shotgun (WGS) entry which is preliminary data.</text>
</comment>
<evidence type="ECO:0000313" key="11">
    <source>
        <dbReference type="EMBL" id="OTP75539.1"/>
    </source>
</evidence>
<dbReference type="AlphaFoldDB" id="A0A242MVR8"/>
<comment type="function">
    <text evidence="7">Catalyzes a trans-dehydration via an enolate intermediate.</text>
</comment>
<feature type="active site" description="Proton donor" evidence="7 8">
    <location>
        <position position="116"/>
    </location>
</feature>
<sequence length="162" mass="17929">MHLRNLPLTEMQATQMKPLVYVLNGSNLNMLGKREPHLYGTTTLAQVKERTEALASELGLECEFRQTNHEGVMVDWLQEAFEKDAAVVINPAGFSFASIPVLDAVKLIRQPVIEVHITNIHQRDEQYRHSLISLAARGVICGLGVDGYLLAVRAVAGAIQRA</sequence>
<comment type="catalytic activity">
    <reaction evidence="1 7">
        <text>3-dehydroquinate = 3-dehydroshikimate + H2O</text>
        <dbReference type="Rhea" id="RHEA:21096"/>
        <dbReference type="ChEBI" id="CHEBI:15377"/>
        <dbReference type="ChEBI" id="CHEBI:16630"/>
        <dbReference type="ChEBI" id="CHEBI:32364"/>
        <dbReference type="EC" id="4.2.1.10"/>
    </reaction>
</comment>
<keyword evidence="7" id="KW-0028">Amino-acid biosynthesis</keyword>
<reference evidence="10 13" key="2">
    <citation type="submission" date="2017-03" db="EMBL/GenBank/DDBJ databases">
        <title>Genome analysis of strain PAMC 26577.</title>
        <authorList>
            <person name="Oh H.-M."/>
            <person name="Yang J.-A."/>
        </authorList>
    </citation>
    <scope>NUCLEOTIDE SEQUENCE [LARGE SCALE GENOMIC DNA]</scope>
    <source>
        <strain evidence="10 13">PAMC 26577</strain>
    </source>
</reference>
<dbReference type="CDD" id="cd00466">
    <property type="entry name" value="DHQase_II"/>
    <property type="match status" value="1"/>
</dbReference>
<evidence type="ECO:0000256" key="9">
    <source>
        <dbReference type="PIRSR" id="PIRSR001399-3"/>
    </source>
</evidence>
<dbReference type="Gene3D" id="3.40.50.9100">
    <property type="entry name" value="Dehydroquinase, class II"/>
    <property type="match status" value="1"/>
</dbReference>
<name>A0A242MVR8_CABSO</name>
<organism evidence="11 12">
    <name type="scientific">Caballeronia sordidicola</name>
    <name type="common">Burkholderia sordidicola</name>
    <dbReference type="NCBI Taxonomy" id="196367"/>
    <lineage>
        <taxon>Bacteria</taxon>
        <taxon>Pseudomonadati</taxon>
        <taxon>Pseudomonadota</taxon>
        <taxon>Betaproteobacteria</taxon>
        <taxon>Burkholderiales</taxon>
        <taxon>Burkholderiaceae</taxon>
        <taxon>Caballeronia</taxon>
    </lineage>
</organism>
<evidence type="ECO:0000256" key="7">
    <source>
        <dbReference type="HAMAP-Rule" id="MF_00169"/>
    </source>
</evidence>
<dbReference type="InterPro" id="IPR001874">
    <property type="entry name" value="DHquinase_II"/>
</dbReference>
<comment type="similarity">
    <text evidence="3 7">Belongs to the type-II 3-dehydroquinase family.</text>
</comment>
<dbReference type="NCBIfam" id="NF003806">
    <property type="entry name" value="PRK05395.1-3"/>
    <property type="match status" value="1"/>
</dbReference>
<keyword evidence="7" id="KW-0057">Aromatic amino acid biosynthesis</keyword>
<dbReference type="InterPro" id="IPR036441">
    <property type="entry name" value="DHquinase_II_sf"/>
</dbReference>
<evidence type="ECO:0000313" key="10">
    <source>
        <dbReference type="EMBL" id="OTP70607.1"/>
    </source>
</evidence>
<proteinExistence type="inferred from homology"/>
<feature type="site" description="Transition state stabilizer" evidence="7 9">
    <location>
        <position position="34"/>
    </location>
</feature>
<keyword evidence="6 7" id="KW-0456">Lyase</keyword>
<dbReference type="GO" id="GO:0019631">
    <property type="term" value="P:quinate catabolic process"/>
    <property type="evidence" value="ECO:0007669"/>
    <property type="project" value="TreeGrafter"/>
</dbReference>
<dbReference type="Pfam" id="PF01220">
    <property type="entry name" value="DHquinase_II"/>
    <property type="match status" value="1"/>
</dbReference>
<dbReference type="NCBIfam" id="NF003805">
    <property type="entry name" value="PRK05395.1-2"/>
    <property type="match status" value="1"/>
</dbReference>
<dbReference type="EMBL" id="NBTZ01000106">
    <property type="protein sequence ID" value="OTP70607.1"/>
    <property type="molecule type" value="Genomic_DNA"/>
</dbReference>
<evidence type="ECO:0000256" key="4">
    <source>
        <dbReference type="ARBA" id="ARBA00011193"/>
    </source>
</evidence>
<feature type="active site" description="Proton acceptor" evidence="7 8">
    <location>
        <position position="39"/>
    </location>
</feature>
<feature type="binding site" evidence="7">
    <location>
        <begin position="117"/>
        <end position="118"/>
    </location>
    <ligand>
        <name>substrate</name>
    </ligand>
</feature>
<evidence type="ECO:0000313" key="12">
    <source>
        <dbReference type="Proteomes" id="UP000194546"/>
    </source>
</evidence>
<dbReference type="Proteomes" id="UP000194546">
    <property type="component" value="Unassembled WGS sequence"/>
</dbReference>
<dbReference type="HAMAP" id="MF_00169">
    <property type="entry name" value="AroQ"/>
    <property type="match status" value="1"/>
</dbReference>
<comment type="pathway">
    <text evidence="2 7">Metabolic intermediate biosynthesis; chorismate biosynthesis; chorismate from D-erythrose 4-phosphate and phosphoenolpyruvate: step 3/7.</text>
</comment>
<dbReference type="NCBIfam" id="NF003807">
    <property type="entry name" value="PRK05395.1-4"/>
    <property type="match status" value="1"/>
</dbReference>
<protein>
    <recommendedName>
        <fullName evidence="5 7">3-dehydroquinate dehydratase</fullName>
        <shortName evidence="7">3-dehydroquinase</shortName>
        <ecNumber evidence="5 7">4.2.1.10</ecNumber>
    </recommendedName>
    <alternativeName>
        <fullName evidence="7">Type II DHQase</fullName>
    </alternativeName>
</protein>
<dbReference type="PANTHER" id="PTHR21272:SF3">
    <property type="entry name" value="CATABOLIC 3-DEHYDROQUINASE"/>
    <property type="match status" value="1"/>
</dbReference>
<evidence type="ECO:0000256" key="8">
    <source>
        <dbReference type="PIRSR" id="PIRSR001399-1"/>
    </source>
</evidence>
<accession>A0A242MVR8</accession>
<comment type="caution">
    <text evidence="7">Lacks conserved residue(s) required for the propagation of feature annotation.</text>
</comment>
<dbReference type="Proteomes" id="UP000195221">
    <property type="component" value="Unassembled WGS sequence"/>
</dbReference>
<evidence type="ECO:0000256" key="6">
    <source>
        <dbReference type="ARBA" id="ARBA00023239"/>
    </source>
</evidence>
<dbReference type="PIRSF" id="PIRSF001399">
    <property type="entry name" value="DHquinase_II"/>
    <property type="match status" value="1"/>
</dbReference>
<feature type="binding site" evidence="7">
    <location>
        <position position="103"/>
    </location>
    <ligand>
        <name>substrate</name>
    </ligand>
</feature>